<evidence type="ECO:0000313" key="5">
    <source>
        <dbReference type="EMBL" id="OAD72067.1"/>
    </source>
</evidence>
<organism evidence="5 6">
    <name type="scientific">Phycomyces blakesleeanus (strain ATCC 8743b / DSM 1359 / FGSC 10004 / NBRC 33097 / NRRL 1555)</name>
    <dbReference type="NCBI Taxonomy" id="763407"/>
    <lineage>
        <taxon>Eukaryota</taxon>
        <taxon>Fungi</taxon>
        <taxon>Fungi incertae sedis</taxon>
        <taxon>Mucoromycota</taxon>
        <taxon>Mucoromycotina</taxon>
        <taxon>Mucoromycetes</taxon>
        <taxon>Mucorales</taxon>
        <taxon>Phycomycetaceae</taxon>
        <taxon>Phycomyces</taxon>
    </lineage>
</organism>
<evidence type="ECO:0000313" key="6">
    <source>
        <dbReference type="Proteomes" id="UP000077315"/>
    </source>
</evidence>
<dbReference type="Pfam" id="PF03372">
    <property type="entry name" value="Exo_endo_phos"/>
    <property type="match status" value="1"/>
</dbReference>
<dbReference type="InterPro" id="IPR036691">
    <property type="entry name" value="Endo/exonu/phosph_ase_sf"/>
</dbReference>
<dbReference type="GO" id="GO:0006139">
    <property type="term" value="P:nucleobase-containing compound metabolic process"/>
    <property type="evidence" value="ECO:0007669"/>
    <property type="project" value="UniProtKB-ARBA"/>
</dbReference>
<evidence type="ECO:0000259" key="4">
    <source>
        <dbReference type="Pfam" id="PF03372"/>
    </source>
</evidence>
<evidence type="ECO:0000256" key="2">
    <source>
        <dbReference type="ARBA" id="ARBA00022801"/>
    </source>
</evidence>
<dbReference type="InterPro" id="IPR005135">
    <property type="entry name" value="Endo/exonuclease/phosphatase"/>
</dbReference>
<dbReference type="PANTHER" id="PTHR12121:SF45">
    <property type="entry name" value="NOCTURNIN"/>
    <property type="match status" value="1"/>
</dbReference>
<evidence type="ECO:0000256" key="3">
    <source>
        <dbReference type="SAM" id="MobiDB-lite"/>
    </source>
</evidence>
<dbReference type="EMBL" id="KV440984">
    <property type="protein sequence ID" value="OAD72067.1"/>
    <property type="molecule type" value="Genomic_DNA"/>
</dbReference>
<reference evidence="6" key="1">
    <citation type="submission" date="2015-06" db="EMBL/GenBank/DDBJ databases">
        <title>Expansion of signal transduction pathways in fungi by whole-genome duplication.</title>
        <authorList>
            <consortium name="DOE Joint Genome Institute"/>
            <person name="Corrochano L.M."/>
            <person name="Kuo A."/>
            <person name="Marcet-Houben M."/>
            <person name="Polaino S."/>
            <person name="Salamov A."/>
            <person name="Villalobos J.M."/>
            <person name="Alvarez M.I."/>
            <person name="Avalos J."/>
            <person name="Benito E.P."/>
            <person name="Benoit I."/>
            <person name="Burger G."/>
            <person name="Camino L.P."/>
            <person name="Canovas D."/>
            <person name="Cerda-Olmedo E."/>
            <person name="Cheng J.-F."/>
            <person name="Dominguez A."/>
            <person name="Elias M."/>
            <person name="Eslava A.P."/>
            <person name="Glaser F."/>
            <person name="Grimwood J."/>
            <person name="Gutierrez G."/>
            <person name="Heitman J."/>
            <person name="Henrissat B."/>
            <person name="Iturriaga E.A."/>
            <person name="Lang B.F."/>
            <person name="Lavin J.L."/>
            <person name="Lee S."/>
            <person name="Li W."/>
            <person name="Lindquist E."/>
            <person name="Lopez-Garcia S."/>
            <person name="Luque E.M."/>
            <person name="Marcos A.T."/>
            <person name="Martin J."/>
            <person name="McCluskey K."/>
            <person name="Medina H.R."/>
            <person name="Miralles-Duran A."/>
            <person name="Miyazaki A."/>
            <person name="Munoz-Torres E."/>
            <person name="Oguiza J.A."/>
            <person name="Ohm R."/>
            <person name="Olmedo M."/>
            <person name="Orejas M."/>
            <person name="Ortiz-Castellanos L."/>
            <person name="Pisabarro A.G."/>
            <person name="Rodriguez-Romero J."/>
            <person name="Ruiz-Herrera J."/>
            <person name="Ruiz-Vazquez R."/>
            <person name="Sanz C."/>
            <person name="Schackwitz W."/>
            <person name="Schmutz J."/>
            <person name="Shahriari M."/>
            <person name="Shelest E."/>
            <person name="Silva-Franco F."/>
            <person name="Soanes D."/>
            <person name="Syed K."/>
            <person name="Tagua V.G."/>
            <person name="Talbot N.J."/>
            <person name="Thon M."/>
            <person name="De vries R.P."/>
            <person name="Wiebenga A."/>
            <person name="Yadav J.S."/>
            <person name="Braun E.L."/>
            <person name="Baker S."/>
            <person name="Garre V."/>
            <person name="Horwitz B."/>
            <person name="Torres-Martinez S."/>
            <person name="Idnurm A."/>
            <person name="Herrera-Estrella A."/>
            <person name="Gabaldon T."/>
            <person name="Grigoriev I.V."/>
        </authorList>
    </citation>
    <scope>NUCLEOTIDE SEQUENCE [LARGE SCALE GENOMIC DNA]</scope>
    <source>
        <strain evidence="6">NRRL 1555(-)</strain>
    </source>
</reference>
<feature type="region of interest" description="Disordered" evidence="3">
    <location>
        <begin position="23"/>
        <end position="48"/>
    </location>
</feature>
<dbReference type="InParanoid" id="A0A167M7Y4"/>
<dbReference type="GeneID" id="28992695"/>
<dbReference type="GO" id="GO:0000175">
    <property type="term" value="F:3'-5'-RNA exonuclease activity"/>
    <property type="evidence" value="ECO:0007669"/>
    <property type="project" value="TreeGrafter"/>
</dbReference>
<dbReference type="RefSeq" id="XP_018290107.1">
    <property type="nucleotide sequence ID" value="XM_018431789.1"/>
</dbReference>
<dbReference type="Gene3D" id="3.60.10.10">
    <property type="entry name" value="Endonuclease/exonuclease/phosphatase"/>
    <property type="match status" value="1"/>
</dbReference>
<gene>
    <name evidence="5" type="ORF">PHYBLDRAFT_147047</name>
</gene>
<feature type="domain" description="Endonuclease/exonuclease/phosphatase" evidence="4">
    <location>
        <begin position="63"/>
        <end position="378"/>
    </location>
</feature>
<sequence>METKNDFHKLRLEKKAMRAAKKLRDMKCEQKQPQQTSGPLKRSFRAVPHKTDEAKDSCTISVMTYNILAQNLVKREIFPHSGDMLKWKTRRRMITEDIAQYKPEIMCLQEVDYYEEYYQEAFDNIGYKTEFFKHPKKQHGCMIGYNPNVFEKKQYLTIEYDEDRLCPPTQQTGNIAQFIALEHVKHKNVGLIVGNTHLYWRPESFYEKLRQATIYAQWLSCFTLDLRETFPDIEWTPLLIGDFNTSPEDPAYSALTRKPLTDVQWKALEDSRRKFGDESEPSESLVNCVSPQELVEDINNTLPFHSIYNCYGEIDNVLSGSCGEPKFTNYSAVYIGTLDYLFIENNALDKCFVTEVLEIPSEDMLKPALPNKNFGSDHLCLIAKIKMYS</sequence>
<dbReference type="SUPFAM" id="SSF56219">
    <property type="entry name" value="DNase I-like"/>
    <property type="match status" value="1"/>
</dbReference>
<keyword evidence="2" id="KW-0378">Hydrolase</keyword>
<accession>A0A167M7Y4</accession>
<keyword evidence="6" id="KW-1185">Reference proteome</keyword>
<dbReference type="InterPro" id="IPR050410">
    <property type="entry name" value="CCR4/nocturin_mRNA_transcr"/>
</dbReference>
<dbReference type="AlphaFoldDB" id="A0A167M7Y4"/>
<comment type="similarity">
    <text evidence="1">Belongs to the CCR4/nocturin family.</text>
</comment>
<protein>
    <recommendedName>
        <fullName evidence="4">Endonuclease/exonuclease/phosphatase domain-containing protein</fullName>
    </recommendedName>
</protein>
<proteinExistence type="inferred from homology"/>
<dbReference type="OrthoDB" id="428734at2759"/>
<dbReference type="PANTHER" id="PTHR12121">
    <property type="entry name" value="CARBON CATABOLITE REPRESSOR PROTEIN 4"/>
    <property type="match status" value="1"/>
</dbReference>
<name>A0A167M7Y4_PHYB8</name>
<evidence type="ECO:0000256" key="1">
    <source>
        <dbReference type="ARBA" id="ARBA00010774"/>
    </source>
</evidence>
<dbReference type="Proteomes" id="UP000077315">
    <property type="component" value="Unassembled WGS sequence"/>
</dbReference>
<dbReference type="VEuPathDB" id="FungiDB:PHYBLDRAFT_147047"/>
<dbReference type="FunCoup" id="A0A167M7Y4">
    <property type="interactions" value="298"/>
</dbReference>